<evidence type="ECO:0000313" key="1">
    <source>
        <dbReference type="EMBL" id="UJG40405.1"/>
    </source>
</evidence>
<dbReference type="Proteomes" id="UP001201020">
    <property type="component" value="Chromosome"/>
</dbReference>
<sequence>MIKSLPQVTEGSFMRCLTAIGLYKGKIPVEQFKQFDTSGNDVRRLMKQLGIIEEEKNKYLKFTQNGQKLFEFRNEKDKFSDLLHNILMSQIPQYRVLTDFLDESSDKFFESKKSLFNLIKEKQFSYGWNLPEPTFNTLTALAIMSSLLKKESEGIYYESKMTTRTYVSLFKKCIGIISKEAKIKQLRTYDIIECFTQKVLESNKVMTLETAFNLLKTLKDDLQIQFKFGVGVENIIPGTYGITEIKEDFKYE</sequence>
<dbReference type="EMBL" id="CP084166">
    <property type="protein sequence ID" value="UJG40405.1"/>
    <property type="molecule type" value="Genomic_DNA"/>
</dbReference>
<name>A0A9Y1FKM4_9ARCH</name>
<proteinExistence type="predicted"/>
<protein>
    <submittedName>
        <fullName evidence="1">Uncharacterized protein</fullName>
    </submittedName>
</protein>
<accession>A0A9Y1FKM4</accession>
<organism evidence="1">
    <name type="scientific">Candidatus Heimdallarchaeum aukensis</name>
    <dbReference type="NCBI Taxonomy" id="2876573"/>
    <lineage>
        <taxon>Archaea</taxon>
        <taxon>Promethearchaeati</taxon>
        <taxon>Candidatus Heimdallarchaeota</taxon>
        <taxon>Candidatus Heimdallarchaeia (ex Rinke et al. 2021) (nom. nud.)</taxon>
        <taxon>Candidatus Heimdallarchaeales</taxon>
        <taxon>Candidatus Heimdallarchaeaceae</taxon>
        <taxon>Candidatus Heimdallarchaeum</taxon>
    </lineage>
</organism>
<dbReference type="AlphaFoldDB" id="A0A9Y1FKM4"/>
<gene>
    <name evidence="1" type="ORF">K9W45_11255</name>
</gene>
<reference evidence="1" key="1">
    <citation type="journal article" date="2022" name="Nat. Microbiol.">
        <title>Unique mobile elements and scalable gene flow at the prokaryote-eukaryote boundary revealed by circularized Asgard archaea genomes.</title>
        <authorList>
            <person name="Wu F."/>
            <person name="Speth D.R."/>
            <person name="Philosof A."/>
            <person name="Cremiere A."/>
            <person name="Narayanan A."/>
            <person name="Barco R.A."/>
            <person name="Connon S.A."/>
            <person name="Amend J.P."/>
            <person name="Antoshechkin I.A."/>
            <person name="Orphan V.J."/>
        </authorList>
    </citation>
    <scope>NUCLEOTIDE SEQUENCE</scope>
    <source>
        <strain evidence="1">PM71</strain>
    </source>
</reference>